<gene>
    <name evidence="2" type="ORF">C1SCF055_LOCUS11444</name>
</gene>
<dbReference type="Proteomes" id="UP001152797">
    <property type="component" value="Unassembled WGS sequence"/>
</dbReference>
<evidence type="ECO:0000313" key="2">
    <source>
        <dbReference type="EMBL" id="CAI3983867.1"/>
    </source>
</evidence>
<reference evidence="2" key="1">
    <citation type="submission" date="2022-10" db="EMBL/GenBank/DDBJ databases">
        <authorList>
            <person name="Chen Y."/>
            <person name="Dougan E. K."/>
            <person name="Chan C."/>
            <person name="Rhodes N."/>
            <person name="Thang M."/>
        </authorList>
    </citation>
    <scope>NUCLEOTIDE SEQUENCE</scope>
</reference>
<accession>A0A9P1C1R1</accession>
<evidence type="ECO:0000313" key="3">
    <source>
        <dbReference type="EMBL" id="CAL1137242.1"/>
    </source>
</evidence>
<dbReference type="AlphaFoldDB" id="A0A9P1C1R1"/>
<name>A0A9P1C1R1_9DINO</name>
<dbReference type="InterPro" id="IPR036249">
    <property type="entry name" value="Thioredoxin-like_sf"/>
</dbReference>
<feature type="non-terminal residue" evidence="2">
    <location>
        <position position="142"/>
    </location>
</feature>
<dbReference type="OrthoDB" id="412885at2759"/>
<keyword evidence="4" id="KW-1185">Reference proteome</keyword>
<evidence type="ECO:0000256" key="1">
    <source>
        <dbReference type="ARBA" id="ARBA00023284"/>
    </source>
</evidence>
<dbReference type="EMBL" id="CAMXCT020000842">
    <property type="protein sequence ID" value="CAL1137242.1"/>
    <property type="molecule type" value="Genomic_DNA"/>
</dbReference>
<dbReference type="InterPro" id="IPR011893">
    <property type="entry name" value="Selenoprotein_Rdx-typ"/>
</dbReference>
<dbReference type="EMBL" id="CAMXCT030000842">
    <property type="protein sequence ID" value="CAL4771179.1"/>
    <property type="molecule type" value="Genomic_DNA"/>
</dbReference>
<comment type="caution">
    <text evidence="2">The sequence shown here is derived from an EMBL/GenBank/DDBJ whole genome shotgun (WGS) entry which is preliminary data.</text>
</comment>
<dbReference type="SUPFAM" id="SSF52833">
    <property type="entry name" value="Thioredoxin-like"/>
    <property type="match status" value="1"/>
</dbReference>
<sequence length="142" mass="16368">VQWAEWGTGWTSAFVGARPVKAGYQMATCRRASEDELPEAPEGGRVIHVEYCMYCKFLPQYLKFRKAVADRFGERVLCFGNHEDTLQQLCRQPKARLGAFEVVDVKSNKVLYTKLGSGLHITERQEWMDQLFDEIDELCEKD</sequence>
<proteinExistence type="predicted"/>
<dbReference type="Pfam" id="PF10262">
    <property type="entry name" value="Rdx"/>
    <property type="match status" value="1"/>
</dbReference>
<reference evidence="3" key="2">
    <citation type="submission" date="2024-04" db="EMBL/GenBank/DDBJ databases">
        <authorList>
            <person name="Chen Y."/>
            <person name="Shah S."/>
            <person name="Dougan E. K."/>
            <person name="Thang M."/>
            <person name="Chan C."/>
        </authorList>
    </citation>
    <scope>NUCLEOTIDE SEQUENCE [LARGE SCALE GENOMIC DNA]</scope>
</reference>
<dbReference type="EMBL" id="CAMXCT010000842">
    <property type="protein sequence ID" value="CAI3983867.1"/>
    <property type="molecule type" value="Genomic_DNA"/>
</dbReference>
<evidence type="ECO:0000313" key="4">
    <source>
        <dbReference type="Proteomes" id="UP001152797"/>
    </source>
</evidence>
<keyword evidence="1" id="KW-0676">Redox-active center</keyword>
<organism evidence="2">
    <name type="scientific">Cladocopium goreaui</name>
    <dbReference type="NCBI Taxonomy" id="2562237"/>
    <lineage>
        <taxon>Eukaryota</taxon>
        <taxon>Sar</taxon>
        <taxon>Alveolata</taxon>
        <taxon>Dinophyceae</taxon>
        <taxon>Suessiales</taxon>
        <taxon>Symbiodiniaceae</taxon>
        <taxon>Cladocopium</taxon>
    </lineage>
</organism>
<dbReference type="Gene3D" id="3.40.30.10">
    <property type="entry name" value="Glutaredoxin"/>
    <property type="match status" value="1"/>
</dbReference>
<protein>
    <submittedName>
        <fullName evidence="2">Uncharacterized protein</fullName>
    </submittedName>
</protein>